<sequence length="209" mass="23548">MWSNLSLWRRILLSVPALQKFVDVDDDFESLSCQRGRVRRATSTSTIRSSLSGLQLCCLTLDGTRASVPISRRVILTLWHSFEISSNQSTSLKLLQGFEFILADRAVSSLYRRIHPGCFGTRFSERPAGAQRSEMDHLFPLLLFPRLCSLRIPRHVGCTPLSILHIRNVSGHQRFSIHRFGLQLRGKVLNSKSYPSMNGTGGFSISRSS</sequence>
<dbReference type="Proteomes" id="UP000308600">
    <property type="component" value="Unassembled WGS sequence"/>
</dbReference>
<gene>
    <name evidence="1" type="ORF">BDN72DRAFT_633022</name>
</gene>
<evidence type="ECO:0000313" key="1">
    <source>
        <dbReference type="EMBL" id="TFK74806.1"/>
    </source>
</evidence>
<reference evidence="1 2" key="1">
    <citation type="journal article" date="2019" name="Nat. Ecol. Evol.">
        <title>Megaphylogeny resolves global patterns of mushroom evolution.</title>
        <authorList>
            <person name="Varga T."/>
            <person name="Krizsan K."/>
            <person name="Foldi C."/>
            <person name="Dima B."/>
            <person name="Sanchez-Garcia M."/>
            <person name="Sanchez-Ramirez S."/>
            <person name="Szollosi G.J."/>
            <person name="Szarkandi J.G."/>
            <person name="Papp V."/>
            <person name="Albert L."/>
            <person name="Andreopoulos W."/>
            <person name="Angelini C."/>
            <person name="Antonin V."/>
            <person name="Barry K.W."/>
            <person name="Bougher N.L."/>
            <person name="Buchanan P."/>
            <person name="Buyck B."/>
            <person name="Bense V."/>
            <person name="Catcheside P."/>
            <person name="Chovatia M."/>
            <person name="Cooper J."/>
            <person name="Damon W."/>
            <person name="Desjardin D."/>
            <person name="Finy P."/>
            <person name="Geml J."/>
            <person name="Haridas S."/>
            <person name="Hughes K."/>
            <person name="Justo A."/>
            <person name="Karasinski D."/>
            <person name="Kautmanova I."/>
            <person name="Kiss B."/>
            <person name="Kocsube S."/>
            <person name="Kotiranta H."/>
            <person name="LaButti K.M."/>
            <person name="Lechner B.E."/>
            <person name="Liimatainen K."/>
            <person name="Lipzen A."/>
            <person name="Lukacs Z."/>
            <person name="Mihaltcheva S."/>
            <person name="Morgado L.N."/>
            <person name="Niskanen T."/>
            <person name="Noordeloos M.E."/>
            <person name="Ohm R.A."/>
            <person name="Ortiz-Santana B."/>
            <person name="Ovrebo C."/>
            <person name="Racz N."/>
            <person name="Riley R."/>
            <person name="Savchenko A."/>
            <person name="Shiryaev A."/>
            <person name="Soop K."/>
            <person name="Spirin V."/>
            <person name="Szebenyi C."/>
            <person name="Tomsovsky M."/>
            <person name="Tulloss R.E."/>
            <person name="Uehling J."/>
            <person name="Grigoriev I.V."/>
            <person name="Vagvolgyi C."/>
            <person name="Papp T."/>
            <person name="Martin F.M."/>
            <person name="Miettinen O."/>
            <person name="Hibbett D.S."/>
            <person name="Nagy L.G."/>
        </authorList>
    </citation>
    <scope>NUCLEOTIDE SEQUENCE [LARGE SCALE GENOMIC DNA]</scope>
    <source>
        <strain evidence="1 2">NL-1719</strain>
    </source>
</reference>
<proteinExistence type="predicted"/>
<protein>
    <submittedName>
        <fullName evidence="1">Uncharacterized protein</fullName>
    </submittedName>
</protein>
<evidence type="ECO:0000313" key="2">
    <source>
        <dbReference type="Proteomes" id="UP000308600"/>
    </source>
</evidence>
<accession>A0ACD3BAY2</accession>
<organism evidence="1 2">
    <name type="scientific">Pluteus cervinus</name>
    <dbReference type="NCBI Taxonomy" id="181527"/>
    <lineage>
        <taxon>Eukaryota</taxon>
        <taxon>Fungi</taxon>
        <taxon>Dikarya</taxon>
        <taxon>Basidiomycota</taxon>
        <taxon>Agaricomycotina</taxon>
        <taxon>Agaricomycetes</taxon>
        <taxon>Agaricomycetidae</taxon>
        <taxon>Agaricales</taxon>
        <taxon>Pluteineae</taxon>
        <taxon>Pluteaceae</taxon>
        <taxon>Pluteus</taxon>
    </lineage>
</organism>
<dbReference type="EMBL" id="ML208266">
    <property type="protein sequence ID" value="TFK74806.1"/>
    <property type="molecule type" value="Genomic_DNA"/>
</dbReference>
<name>A0ACD3BAY2_9AGAR</name>
<keyword evidence="2" id="KW-1185">Reference proteome</keyword>